<feature type="transmembrane region" description="Helical" evidence="1">
    <location>
        <begin position="24"/>
        <end position="49"/>
    </location>
</feature>
<dbReference type="AlphaFoldDB" id="A0A9W8VFR7"/>
<dbReference type="Proteomes" id="UP001152049">
    <property type="component" value="Unassembled WGS sequence"/>
</dbReference>
<reference evidence="2" key="1">
    <citation type="submission" date="2022-09" db="EMBL/GenBank/DDBJ databases">
        <title>Fusarium specimens isolated from Avocado Roots.</title>
        <authorList>
            <person name="Stajich J."/>
            <person name="Roper C."/>
            <person name="Heimlech-Rivalta G."/>
        </authorList>
    </citation>
    <scope>NUCLEOTIDE SEQUENCE</scope>
    <source>
        <strain evidence="2">CF00136</strain>
    </source>
</reference>
<gene>
    <name evidence="2" type="ORF">NW762_005859</name>
</gene>
<evidence type="ECO:0000313" key="2">
    <source>
        <dbReference type="EMBL" id="KAJ4263826.1"/>
    </source>
</evidence>
<evidence type="ECO:0000256" key="1">
    <source>
        <dbReference type="SAM" id="Phobius"/>
    </source>
</evidence>
<feature type="transmembrane region" description="Helical" evidence="1">
    <location>
        <begin position="77"/>
        <end position="100"/>
    </location>
</feature>
<keyword evidence="1" id="KW-1133">Transmembrane helix</keyword>
<accession>A0A9W8VFR7</accession>
<evidence type="ECO:0000313" key="3">
    <source>
        <dbReference type="Proteomes" id="UP001152049"/>
    </source>
</evidence>
<organism evidence="2 3">
    <name type="scientific">Fusarium torreyae</name>
    <dbReference type="NCBI Taxonomy" id="1237075"/>
    <lineage>
        <taxon>Eukaryota</taxon>
        <taxon>Fungi</taxon>
        <taxon>Dikarya</taxon>
        <taxon>Ascomycota</taxon>
        <taxon>Pezizomycotina</taxon>
        <taxon>Sordariomycetes</taxon>
        <taxon>Hypocreomycetidae</taxon>
        <taxon>Hypocreales</taxon>
        <taxon>Nectriaceae</taxon>
        <taxon>Fusarium</taxon>
    </lineage>
</organism>
<proteinExistence type="predicted"/>
<comment type="caution">
    <text evidence="2">The sequence shown here is derived from an EMBL/GenBank/DDBJ whole genome shotgun (WGS) entry which is preliminary data.</text>
</comment>
<sequence>MALPDVLAEARDLLKRAASLKESWILVSIPAQLVAAFTIIAFAFAVINYRKIKKAKPKSNDDPSNQTFWKLYRNSQILNVLLIILLVCCASVAMVLTVKFREGTNGGDVKGLMWVVYIGIILVWALQCWSIISSPRLLQCLIAPKADEPSS</sequence>
<keyword evidence="1" id="KW-0812">Transmembrane</keyword>
<keyword evidence="3" id="KW-1185">Reference proteome</keyword>
<dbReference type="EMBL" id="JAOQAZ010000009">
    <property type="protein sequence ID" value="KAJ4263826.1"/>
    <property type="molecule type" value="Genomic_DNA"/>
</dbReference>
<protein>
    <submittedName>
        <fullName evidence="2">Uncharacterized protein</fullName>
    </submittedName>
</protein>
<feature type="transmembrane region" description="Helical" evidence="1">
    <location>
        <begin position="112"/>
        <end position="132"/>
    </location>
</feature>
<name>A0A9W8VFR7_9HYPO</name>
<keyword evidence="1" id="KW-0472">Membrane</keyword>